<comment type="caution">
    <text evidence="1">The sequence shown here is derived from an EMBL/GenBank/DDBJ whole genome shotgun (WGS) entry which is preliminary data.</text>
</comment>
<name>A0A328K676_9LACT</name>
<gene>
    <name evidence="1" type="ORF">B8A44_02385</name>
</gene>
<organism evidence="1 2">
    <name type="scientific">Dolosigranulum pigrum</name>
    <dbReference type="NCBI Taxonomy" id="29394"/>
    <lineage>
        <taxon>Bacteria</taxon>
        <taxon>Bacillati</taxon>
        <taxon>Bacillota</taxon>
        <taxon>Bacilli</taxon>
        <taxon>Lactobacillales</taxon>
        <taxon>Carnobacteriaceae</taxon>
        <taxon>Dolosigranulum</taxon>
    </lineage>
</organism>
<dbReference type="EMBL" id="NAQV01000007">
    <property type="protein sequence ID" value="RAN64261.1"/>
    <property type="molecule type" value="Genomic_DNA"/>
</dbReference>
<evidence type="ECO:0000313" key="1">
    <source>
        <dbReference type="EMBL" id="RAN64261.1"/>
    </source>
</evidence>
<dbReference type="PANTHER" id="PTHR37305">
    <property type="entry name" value="INTEGRAL MEMBRANE PROTEIN-RELATED"/>
    <property type="match status" value="1"/>
</dbReference>
<proteinExistence type="predicted"/>
<dbReference type="RefSeq" id="WP_112767685.1">
    <property type="nucleotide sequence ID" value="NZ_CALFGV010000017.1"/>
</dbReference>
<evidence type="ECO:0000313" key="2">
    <source>
        <dbReference type="Proteomes" id="UP000249099"/>
    </source>
</evidence>
<reference evidence="1 2" key="1">
    <citation type="submission" date="2017-03" db="EMBL/GenBank/DDBJ databases">
        <title>wgs assembly of Dolosigranulum pigrum KPL CDC strains.</title>
        <authorList>
            <person name="Brugger S.D."/>
            <person name="Pettigrew M."/>
            <person name="Kong Y."/>
            <person name="Lemon K.P."/>
        </authorList>
    </citation>
    <scope>NUCLEOTIDE SEQUENCE [LARGE SCALE GENOMIC DNA]</scope>
    <source>
        <strain evidence="1 2">KPL1931_CDC4294-98</strain>
    </source>
</reference>
<evidence type="ECO:0008006" key="3">
    <source>
        <dbReference type="Google" id="ProtNLM"/>
    </source>
</evidence>
<dbReference type="AlphaFoldDB" id="A0A328K676"/>
<dbReference type="Pfam" id="PF12730">
    <property type="entry name" value="ABC2_membrane_4"/>
    <property type="match status" value="1"/>
</dbReference>
<accession>A0A328K676</accession>
<dbReference type="Proteomes" id="UP000249099">
    <property type="component" value="Unassembled WGS sequence"/>
</dbReference>
<protein>
    <recommendedName>
        <fullName evidence="3">ABC transporter permease</fullName>
    </recommendedName>
</protein>
<sequence length="249" mass="28719">MSKILKFEWYKTKSRKIIPKVSAVFVVWGVLFSIFIKFNPDFMSYETAFKHSFLLNYLLTFAMVWLAATKFGEEFEHRTIIPLVTIVSRRQKIFWAKLIEIIINLLLLQVVIQVLSMGLNYLVLNQSLDFNAVKLSMFFSLGSMLSTAMIITLSIMMVSLFKKSMWGLIAGVVVFIGYNVGNGMNFSIIAKYPWTKYSIINVINLQNQIVDLTYEEMTMLSVNSLIWINVAYLVIFCGIGYVVFRNIEI</sequence>
<dbReference type="PANTHER" id="PTHR37305:SF1">
    <property type="entry name" value="MEMBRANE PROTEIN"/>
    <property type="match status" value="1"/>
</dbReference>